<dbReference type="PANTHER" id="PTHR35579">
    <property type="entry name" value="CRISPR SYSTEM CMS ENDORIBONUCLEASE CSM3"/>
    <property type="match status" value="1"/>
</dbReference>
<evidence type="ECO:0000256" key="3">
    <source>
        <dbReference type="ARBA" id="ARBA00022722"/>
    </source>
</evidence>
<evidence type="ECO:0000256" key="2">
    <source>
        <dbReference type="ARBA" id="ARBA00022150"/>
    </source>
</evidence>
<feature type="domain" description="CRISPR type III-associated protein" evidence="9">
    <location>
        <begin position="11"/>
        <end position="188"/>
    </location>
</feature>
<dbReference type="InterPro" id="IPR005537">
    <property type="entry name" value="RAMP_III_fam"/>
</dbReference>
<keyword evidence="7" id="KW-0051">Antiviral defense</keyword>
<dbReference type="KEGG" id="fpa:FPR_24950"/>
<evidence type="ECO:0000256" key="6">
    <source>
        <dbReference type="ARBA" id="ARBA00022884"/>
    </source>
</evidence>
<organism evidence="10 11">
    <name type="scientific">Faecalibacterium prausnitzii SL3/3</name>
    <dbReference type="NCBI Taxonomy" id="657322"/>
    <lineage>
        <taxon>Bacteria</taxon>
        <taxon>Bacillati</taxon>
        <taxon>Bacillota</taxon>
        <taxon>Clostridia</taxon>
        <taxon>Eubacteriales</taxon>
        <taxon>Oscillospiraceae</taxon>
        <taxon>Faecalibacterium</taxon>
    </lineage>
</organism>
<name>D4KCT4_9FIRM</name>
<sequence length="228" mass="24943">MTGKILIKCDLVVRTGLHIGGSSSFSAIGTVDSPVIRDPFTGLPIVPGSSLKGKLRTLLARRSCVNGETLPDFSADGEVLLRMFGGSEPVRFARLQFADAFLLNYDQLKGVGVTEVKSENTINRLTSKANPRQIERVIAGSRFGVNIVYNLSDPKEMEEDLSLLSKAMKLLQLDYLGGHGSRGNGRVSFQNFQVIPYPETLNVDLDGIRQTFKTEVEEYELFSAKAGV</sequence>
<reference evidence="10 11" key="2">
    <citation type="submission" date="2010-03" db="EMBL/GenBank/DDBJ databases">
        <authorList>
            <person name="Pajon A."/>
        </authorList>
    </citation>
    <scope>NUCLEOTIDE SEQUENCE [LARGE SCALE GENOMIC DNA]</scope>
    <source>
        <strain evidence="10 11">SL3/3</strain>
    </source>
</reference>
<evidence type="ECO:0000259" key="9">
    <source>
        <dbReference type="Pfam" id="PF03787"/>
    </source>
</evidence>
<protein>
    <recommendedName>
        <fullName evidence="2">CRISPR system Cms endoribonuclease Csm3</fullName>
    </recommendedName>
    <alternativeName>
        <fullName evidence="8">CRISPR type III A-associated RAMP protein Csm3</fullName>
    </alternativeName>
</protein>
<keyword evidence="3" id="KW-0540">Nuclease</keyword>
<evidence type="ECO:0000256" key="1">
    <source>
        <dbReference type="ARBA" id="ARBA00006342"/>
    </source>
</evidence>
<dbReference type="PATRIC" id="fig|657322.3.peg.2349"/>
<dbReference type="Proteomes" id="UP000007059">
    <property type="component" value="Chromosome"/>
</dbReference>
<evidence type="ECO:0000313" key="10">
    <source>
        <dbReference type="EMBL" id="CBL02647.1"/>
    </source>
</evidence>
<proteinExistence type="inferred from homology"/>
<dbReference type="InterPro" id="IPR052216">
    <property type="entry name" value="CRISPR_Csm3_endoribonuclease"/>
</dbReference>
<gene>
    <name evidence="10" type="ORF">FPR_24950</name>
</gene>
<dbReference type="Pfam" id="PF03787">
    <property type="entry name" value="RAMPs"/>
    <property type="match status" value="1"/>
</dbReference>
<evidence type="ECO:0000256" key="8">
    <source>
        <dbReference type="ARBA" id="ARBA00033183"/>
    </source>
</evidence>
<dbReference type="HOGENOM" id="CLU_067743_0_0_9"/>
<keyword evidence="4" id="KW-0255">Endonuclease</keyword>
<evidence type="ECO:0000256" key="5">
    <source>
        <dbReference type="ARBA" id="ARBA00022801"/>
    </source>
</evidence>
<accession>D4KCT4</accession>
<dbReference type="InterPro" id="IPR013412">
    <property type="entry name" value="CRISPR-assoc_RAMP_Csm3"/>
</dbReference>
<evidence type="ECO:0000256" key="4">
    <source>
        <dbReference type="ARBA" id="ARBA00022759"/>
    </source>
</evidence>
<dbReference type="EMBL" id="FP929046">
    <property type="protein sequence ID" value="CBL02647.1"/>
    <property type="molecule type" value="Genomic_DNA"/>
</dbReference>
<dbReference type="NCBIfam" id="TIGR02582">
    <property type="entry name" value="cas7_TM1809"/>
    <property type="match status" value="1"/>
</dbReference>
<comment type="similarity">
    <text evidence="1">Belongs to the CRISPR-associated Csm3 family.</text>
</comment>
<dbReference type="GO" id="GO:0016787">
    <property type="term" value="F:hydrolase activity"/>
    <property type="evidence" value="ECO:0007669"/>
    <property type="project" value="UniProtKB-KW"/>
</dbReference>
<keyword evidence="5" id="KW-0378">Hydrolase</keyword>
<dbReference type="eggNOG" id="COG1337">
    <property type="taxonomic scope" value="Bacteria"/>
</dbReference>
<reference evidence="10 11" key="1">
    <citation type="submission" date="2010-03" db="EMBL/GenBank/DDBJ databases">
        <title>The genome sequence of Faecalibacterium prausnitzii SL3/3.</title>
        <authorList>
            <consortium name="metaHIT consortium -- http://www.metahit.eu/"/>
            <person name="Pajon A."/>
            <person name="Turner K."/>
            <person name="Parkhill J."/>
            <person name="Duncan S."/>
            <person name="Flint H."/>
        </authorList>
    </citation>
    <scope>NUCLEOTIDE SEQUENCE [LARGE SCALE GENOMIC DNA]</scope>
    <source>
        <strain evidence="10 11">SL3/3</strain>
    </source>
</reference>
<dbReference type="GO" id="GO:0004519">
    <property type="term" value="F:endonuclease activity"/>
    <property type="evidence" value="ECO:0007669"/>
    <property type="project" value="UniProtKB-KW"/>
</dbReference>
<dbReference type="RefSeq" id="WP_015538133.1">
    <property type="nucleotide sequence ID" value="NC_021020.1"/>
</dbReference>
<keyword evidence="6" id="KW-0694">RNA-binding</keyword>
<dbReference type="AlphaFoldDB" id="D4KCT4"/>
<dbReference type="GO" id="GO:0051607">
    <property type="term" value="P:defense response to virus"/>
    <property type="evidence" value="ECO:0007669"/>
    <property type="project" value="UniProtKB-KW"/>
</dbReference>
<dbReference type="GO" id="GO:0003723">
    <property type="term" value="F:RNA binding"/>
    <property type="evidence" value="ECO:0007669"/>
    <property type="project" value="UniProtKB-KW"/>
</dbReference>
<evidence type="ECO:0000256" key="7">
    <source>
        <dbReference type="ARBA" id="ARBA00023118"/>
    </source>
</evidence>
<evidence type="ECO:0000313" key="11">
    <source>
        <dbReference type="Proteomes" id="UP000007059"/>
    </source>
</evidence>
<dbReference type="PANTHER" id="PTHR35579:SF3">
    <property type="entry name" value="CRISPR SYSTEM CMS ENDORIBONUCLEASE CSM3"/>
    <property type="match status" value="1"/>
</dbReference>